<evidence type="ECO:0000313" key="2">
    <source>
        <dbReference type="EMBL" id="AYP19424.1"/>
    </source>
</evidence>
<sequence>MQLYLILAVHCCLTLVDSAPLRTHELTRAVDSAMSLARKILSDIPAAHEACVKATGLTLSSESEHLEYLLSDIGIPAPPLLKSEHLSMDVSLSRIVDGLELHHKLLQEIKELLTSTEELTLLLADITDLSAQVHKMQQLAQIPTESQKTTFPAISPQLSSDYHVQVAIHLCLQQLRSFTHDVFRSLRHIAASN</sequence>
<dbReference type="PANTHER" id="PTHR10511">
    <property type="entry name" value="GRANULOCYTE COLONY-STIMULATING FACTOR"/>
    <property type="match status" value="1"/>
</dbReference>
<feature type="chain" id="PRO_5018077821" evidence="1">
    <location>
        <begin position="19"/>
        <end position="193"/>
    </location>
</feature>
<dbReference type="SUPFAM" id="SSF47266">
    <property type="entry name" value="4-helical cytokines"/>
    <property type="match status" value="1"/>
</dbReference>
<proteinExistence type="evidence at transcript level"/>
<organism evidence="2">
    <name type="scientific">Cyprinus carpio</name>
    <name type="common">Common carp</name>
    <dbReference type="NCBI Taxonomy" id="7962"/>
    <lineage>
        <taxon>Eukaryota</taxon>
        <taxon>Metazoa</taxon>
        <taxon>Chordata</taxon>
        <taxon>Craniata</taxon>
        <taxon>Vertebrata</taxon>
        <taxon>Euteleostomi</taxon>
        <taxon>Actinopterygii</taxon>
        <taxon>Neopterygii</taxon>
        <taxon>Teleostei</taxon>
        <taxon>Ostariophysi</taxon>
        <taxon>Cypriniformes</taxon>
        <taxon>Cyprinidae</taxon>
        <taxon>Cyprininae</taxon>
        <taxon>Cyprinus</taxon>
    </lineage>
</organism>
<name>A0A3G2Y4F6_CYPCA</name>
<dbReference type="AlphaFoldDB" id="A0A3G2Y4F6"/>
<keyword evidence="1" id="KW-0732">Signal</keyword>
<evidence type="ECO:0000256" key="1">
    <source>
        <dbReference type="SAM" id="SignalP"/>
    </source>
</evidence>
<dbReference type="Gene3D" id="1.20.1250.10">
    <property type="match status" value="1"/>
</dbReference>
<accession>A0A3G2Y4F6</accession>
<gene>
    <name evidence="2" type="primary">G-CSFb2</name>
</gene>
<reference evidence="2" key="1">
    <citation type="submission" date="2018-01" db="EMBL/GenBank/DDBJ databases">
        <title>Molecular and functional characterization of granulocyte colony-stimulating factor (G-CSF) of the common carp (Cyprinus carpio L.).</title>
        <authorList>
            <person name="Katakura F."/>
            <person name="Nishiya K."/>
            <person name="Hino E."/>
            <person name="Miyamae J."/>
            <person name="Okano M."/>
            <person name="Moritomo T."/>
        </authorList>
    </citation>
    <scope>NUCLEOTIDE SEQUENCE</scope>
</reference>
<dbReference type="GO" id="GO:0045639">
    <property type="term" value="P:positive regulation of myeloid cell differentiation"/>
    <property type="evidence" value="ECO:0007669"/>
    <property type="project" value="InterPro"/>
</dbReference>
<dbReference type="PANTHER" id="PTHR10511:SF2">
    <property type="entry name" value="GRANULOCYTE COLONY-STIMULATING FACTOR"/>
    <property type="match status" value="1"/>
</dbReference>
<dbReference type="InterPro" id="IPR040117">
    <property type="entry name" value="GCSF/MGF"/>
</dbReference>
<protein>
    <submittedName>
        <fullName evidence="2">Granulocyte colony-stimulating factor B2</fullName>
    </submittedName>
</protein>
<dbReference type="GO" id="GO:0005125">
    <property type="term" value="F:cytokine activity"/>
    <property type="evidence" value="ECO:0007669"/>
    <property type="project" value="InterPro"/>
</dbReference>
<dbReference type="EMBL" id="MG882498">
    <property type="protein sequence ID" value="AYP19424.1"/>
    <property type="molecule type" value="mRNA"/>
</dbReference>
<feature type="signal peptide" evidence="1">
    <location>
        <begin position="1"/>
        <end position="18"/>
    </location>
</feature>
<dbReference type="InterPro" id="IPR009079">
    <property type="entry name" value="4_helix_cytokine-like_core"/>
</dbReference>